<dbReference type="EMBL" id="FNOU01000003">
    <property type="protein sequence ID" value="SDX51270.1"/>
    <property type="molecule type" value="Genomic_DNA"/>
</dbReference>
<sequence length="349" mass="36349">MEKTRKYDSVKDFLQKKDIEFSVQRYLIDALKYMAFGLFGTLLMGSILNQIGVLTGMTFLTETIWPAAKVMTGPAIAVAVAWALNAPPLVIFSVTVGGYVGNELGGPAGSLIAALIATECGKAVSGETKIDILVTPFVTVLVGAGMATLVGPPIGGFMTFLGELIMWATEQQPIIMGIVISVVVGIVLTLPISSAALCIMLNLSGLAAGAATVGCCCQMVGFAIQSYRDNGVGGLAAQGIGTSMIQVPNIVKNWKIWIPPTIASAILGPLATTLFQMKNTPVAAGMGTCGFVGQIGTAMAMGQAGDSVMQIVLSIGLLQILLPAVVTYGIYRLCHRAGWIKDGDMALNL</sequence>
<proteinExistence type="predicted"/>
<evidence type="ECO:0000256" key="5">
    <source>
        <dbReference type="ARBA" id="ARBA00022692"/>
    </source>
</evidence>
<dbReference type="GO" id="GO:0009401">
    <property type="term" value="P:phosphoenolpyruvate-dependent sugar phosphotransferase system"/>
    <property type="evidence" value="ECO:0007669"/>
    <property type="project" value="InterPro"/>
</dbReference>
<feature type="transmembrane region" description="Helical" evidence="8">
    <location>
        <begin position="256"/>
        <end position="275"/>
    </location>
</feature>
<feature type="transmembrane region" description="Helical" evidence="8">
    <location>
        <begin position="174"/>
        <end position="199"/>
    </location>
</feature>
<comment type="subcellular location">
    <subcellularLocation>
        <location evidence="1">Cell membrane</location>
        <topology evidence="1">Multi-pass membrane protein</topology>
    </subcellularLocation>
</comment>
<feature type="transmembrane region" description="Helical" evidence="8">
    <location>
        <begin position="282"/>
        <end position="302"/>
    </location>
</feature>
<keyword evidence="2" id="KW-0813">Transport</keyword>
<feature type="transmembrane region" description="Helical" evidence="8">
    <location>
        <begin position="33"/>
        <end position="52"/>
    </location>
</feature>
<accession>A0A1H3CB59</accession>
<keyword evidence="7 8" id="KW-0472">Membrane</keyword>
<name>A0A1H3CB59_EUBBA</name>
<evidence type="ECO:0000259" key="9">
    <source>
        <dbReference type="Pfam" id="PF13303"/>
    </source>
</evidence>
<keyword evidence="3" id="KW-1003">Cell membrane</keyword>
<feature type="transmembrane region" description="Helical" evidence="8">
    <location>
        <begin position="132"/>
        <end position="154"/>
    </location>
</feature>
<dbReference type="AlphaFoldDB" id="A0A1H3CB59"/>
<dbReference type="OrthoDB" id="396983at2"/>
<evidence type="ECO:0000256" key="2">
    <source>
        <dbReference type="ARBA" id="ARBA00022448"/>
    </source>
</evidence>
<dbReference type="GO" id="GO:0008982">
    <property type="term" value="F:protein-N(PI)-phosphohistidine-sugar phosphotransferase activity"/>
    <property type="evidence" value="ECO:0007669"/>
    <property type="project" value="InterPro"/>
</dbReference>
<feature type="transmembrane region" description="Helical" evidence="8">
    <location>
        <begin position="206"/>
        <end position="224"/>
    </location>
</feature>
<evidence type="ECO:0000313" key="11">
    <source>
        <dbReference type="Proteomes" id="UP000199652"/>
    </source>
</evidence>
<dbReference type="STRING" id="1528.SAMN04488579_10329"/>
<keyword evidence="6 8" id="KW-1133">Transmembrane helix</keyword>
<evidence type="ECO:0000256" key="4">
    <source>
        <dbReference type="ARBA" id="ARBA00022597"/>
    </source>
</evidence>
<gene>
    <name evidence="10" type="ORF">SAMN04488579_10329</name>
</gene>
<dbReference type="InterPro" id="IPR003352">
    <property type="entry name" value="PTS_EIIC"/>
</dbReference>
<evidence type="ECO:0000256" key="1">
    <source>
        <dbReference type="ARBA" id="ARBA00004651"/>
    </source>
</evidence>
<feature type="domain" description="Phosphotransferase system EIIC" evidence="9">
    <location>
        <begin position="29"/>
        <end position="346"/>
    </location>
</feature>
<keyword evidence="11" id="KW-1185">Reference proteome</keyword>
<keyword evidence="5 8" id="KW-0812">Transmembrane</keyword>
<dbReference type="Proteomes" id="UP000199652">
    <property type="component" value="Unassembled WGS sequence"/>
</dbReference>
<keyword evidence="4" id="KW-0762">Sugar transport</keyword>
<evidence type="ECO:0000256" key="6">
    <source>
        <dbReference type="ARBA" id="ARBA00022989"/>
    </source>
</evidence>
<protein>
    <recommendedName>
        <fullName evidence="9">Phosphotransferase system EIIC domain-containing protein</fullName>
    </recommendedName>
</protein>
<dbReference type="RefSeq" id="WP_090243237.1">
    <property type="nucleotide sequence ID" value="NZ_FNOU01000003.1"/>
</dbReference>
<reference evidence="11" key="1">
    <citation type="submission" date="2016-10" db="EMBL/GenBank/DDBJ databases">
        <authorList>
            <person name="Varghese N."/>
            <person name="Submissions S."/>
        </authorList>
    </citation>
    <scope>NUCLEOTIDE SEQUENCE [LARGE SCALE GENOMIC DNA]</scope>
    <source>
        <strain evidence="11">VPI 5359</strain>
    </source>
</reference>
<dbReference type="Pfam" id="PF13303">
    <property type="entry name" value="PTS_EIIC_2"/>
    <property type="match status" value="1"/>
</dbReference>
<organism evidence="10 11">
    <name type="scientific">Eubacterium barkeri</name>
    <name type="common">Clostridium barkeri</name>
    <dbReference type="NCBI Taxonomy" id="1528"/>
    <lineage>
        <taxon>Bacteria</taxon>
        <taxon>Bacillati</taxon>
        <taxon>Bacillota</taxon>
        <taxon>Clostridia</taxon>
        <taxon>Eubacteriales</taxon>
        <taxon>Eubacteriaceae</taxon>
        <taxon>Eubacterium</taxon>
    </lineage>
</organism>
<evidence type="ECO:0000256" key="7">
    <source>
        <dbReference type="ARBA" id="ARBA00023136"/>
    </source>
</evidence>
<feature type="transmembrane region" description="Helical" evidence="8">
    <location>
        <begin position="64"/>
        <end position="84"/>
    </location>
</feature>
<evidence type="ECO:0000313" key="10">
    <source>
        <dbReference type="EMBL" id="SDX51270.1"/>
    </source>
</evidence>
<feature type="transmembrane region" description="Helical" evidence="8">
    <location>
        <begin position="308"/>
        <end position="331"/>
    </location>
</feature>
<evidence type="ECO:0000256" key="3">
    <source>
        <dbReference type="ARBA" id="ARBA00022475"/>
    </source>
</evidence>
<dbReference type="GO" id="GO:0005886">
    <property type="term" value="C:plasma membrane"/>
    <property type="evidence" value="ECO:0007669"/>
    <property type="project" value="UniProtKB-SubCell"/>
</dbReference>
<evidence type="ECO:0000256" key="8">
    <source>
        <dbReference type="SAM" id="Phobius"/>
    </source>
</evidence>